<evidence type="ECO:0000313" key="2">
    <source>
        <dbReference type="EMBL" id="CAB1438200.1"/>
    </source>
</evidence>
<proteinExistence type="predicted"/>
<sequence>MFIVVKPLGMCCGWGSSHSVALLSTARCAASLNVFFVLVRGASRRRWCGGFLSLGPRGGIRWRCGRRAVGGDRRGSDSGCMSGPYRGSPQLRYPLGEPSVRAGGPLRRCASAGA</sequence>
<feature type="region of interest" description="Disordered" evidence="1">
    <location>
        <begin position="69"/>
        <end position="99"/>
    </location>
</feature>
<gene>
    <name evidence="2" type="ORF">PLEPLA_LOCUS26151</name>
</gene>
<dbReference type="EMBL" id="CADEAL010002115">
    <property type="protein sequence ID" value="CAB1438200.1"/>
    <property type="molecule type" value="Genomic_DNA"/>
</dbReference>
<protein>
    <submittedName>
        <fullName evidence="2">Uncharacterized protein</fullName>
    </submittedName>
</protein>
<comment type="caution">
    <text evidence="2">The sequence shown here is derived from an EMBL/GenBank/DDBJ whole genome shotgun (WGS) entry which is preliminary data.</text>
</comment>
<accession>A0A9N7USF8</accession>
<name>A0A9N7USF8_PLEPL</name>
<keyword evidence="3" id="KW-1185">Reference proteome</keyword>
<evidence type="ECO:0000313" key="3">
    <source>
        <dbReference type="Proteomes" id="UP001153269"/>
    </source>
</evidence>
<dbReference type="Proteomes" id="UP001153269">
    <property type="component" value="Unassembled WGS sequence"/>
</dbReference>
<reference evidence="2" key="1">
    <citation type="submission" date="2020-03" db="EMBL/GenBank/DDBJ databases">
        <authorList>
            <person name="Weist P."/>
        </authorList>
    </citation>
    <scope>NUCLEOTIDE SEQUENCE</scope>
</reference>
<evidence type="ECO:0000256" key="1">
    <source>
        <dbReference type="SAM" id="MobiDB-lite"/>
    </source>
</evidence>
<dbReference type="AlphaFoldDB" id="A0A9N7USF8"/>
<organism evidence="2 3">
    <name type="scientific">Pleuronectes platessa</name>
    <name type="common">European plaice</name>
    <dbReference type="NCBI Taxonomy" id="8262"/>
    <lineage>
        <taxon>Eukaryota</taxon>
        <taxon>Metazoa</taxon>
        <taxon>Chordata</taxon>
        <taxon>Craniata</taxon>
        <taxon>Vertebrata</taxon>
        <taxon>Euteleostomi</taxon>
        <taxon>Actinopterygii</taxon>
        <taxon>Neopterygii</taxon>
        <taxon>Teleostei</taxon>
        <taxon>Neoteleostei</taxon>
        <taxon>Acanthomorphata</taxon>
        <taxon>Carangaria</taxon>
        <taxon>Pleuronectiformes</taxon>
        <taxon>Pleuronectoidei</taxon>
        <taxon>Pleuronectidae</taxon>
        <taxon>Pleuronectes</taxon>
    </lineage>
</organism>